<dbReference type="InterPro" id="IPR051911">
    <property type="entry name" value="SDR_oxidoreductase"/>
</dbReference>
<gene>
    <name evidence="4" type="ORF">K461DRAFT_230865</name>
</gene>
<dbReference type="GO" id="GO:0016491">
    <property type="term" value="F:oxidoreductase activity"/>
    <property type="evidence" value="ECO:0007669"/>
    <property type="project" value="UniProtKB-KW"/>
</dbReference>
<dbReference type="OrthoDB" id="1274115at2759"/>
<dbReference type="PRINTS" id="PR00080">
    <property type="entry name" value="SDRFAMILY"/>
</dbReference>
<dbReference type="InterPro" id="IPR036291">
    <property type="entry name" value="NAD(P)-bd_dom_sf"/>
</dbReference>
<dbReference type="PANTHER" id="PTHR43976">
    <property type="entry name" value="SHORT CHAIN DEHYDROGENASE"/>
    <property type="match status" value="1"/>
</dbReference>
<name>A0A9P4IT50_9PEZI</name>
<dbReference type="InterPro" id="IPR002347">
    <property type="entry name" value="SDR_fam"/>
</dbReference>
<dbReference type="Gene3D" id="3.40.50.720">
    <property type="entry name" value="NAD(P)-binding Rossmann-like Domain"/>
    <property type="match status" value="1"/>
</dbReference>
<evidence type="ECO:0000313" key="4">
    <source>
        <dbReference type="EMBL" id="KAF2149527.1"/>
    </source>
</evidence>
<reference evidence="4" key="1">
    <citation type="journal article" date="2020" name="Stud. Mycol.">
        <title>101 Dothideomycetes genomes: a test case for predicting lifestyles and emergence of pathogens.</title>
        <authorList>
            <person name="Haridas S."/>
            <person name="Albert R."/>
            <person name="Binder M."/>
            <person name="Bloem J."/>
            <person name="Labutti K."/>
            <person name="Salamov A."/>
            <person name="Andreopoulos B."/>
            <person name="Baker S."/>
            <person name="Barry K."/>
            <person name="Bills G."/>
            <person name="Bluhm B."/>
            <person name="Cannon C."/>
            <person name="Castanera R."/>
            <person name="Culley D."/>
            <person name="Daum C."/>
            <person name="Ezra D."/>
            <person name="Gonzalez J."/>
            <person name="Henrissat B."/>
            <person name="Kuo A."/>
            <person name="Liang C."/>
            <person name="Lipzen A."/>
            <person name="Lutzoni F."/>
            <person name="Magnuson J."/>
            <person name="Mondo S."/>
            <person name="Nolan M."/>
            <person name="Ohm R."/>
            <person name="Pangilinan J."/>
            <person name="Park H.-J."/>
            <person name="Ramirez L."/>
            <person name="Alfaro M."/>
            <person name="Sun H."/>
            <person name="Tritt A."/>
            <person name="Yoshinaga Y."/>
            <person name="Zwiers L.-H."/>
            <person name="Turgeon B."/>
            <person name="Goodwin S."/>
            <person name="Spatafora J."/>
            <person name="Crous P."/>
            <person name="Grigoriev I."/>
        </authorList>
    </citation>
    <scope>NUCLEOTIDE SEQUENCE</scope>
    <source>
        <strain evidence="4">CBS 260.36</strain>
    </source>
</reference>
<proteinExistence type="inferred from homology"/>
<comment type="caution">
    <text evidence="4">The sequence shown here is derived from an EMBL/GenBank/DDBJ whole genome shotgun (WGS) entry which is preliminary data.</text>
</comment>
<dbReference type="AlphaFoldDB" id="A0A9P4IT50"/>
<dbReference type="Pfam" id="PF00106">
    <property type="entry name" value="adh_short"/>
    <property type="match status" value="1"/>
</dbReference>
<protein>
    <submittedName>
        <fullName evidence="4">Short chain oxidoreductase/dehydrogenase</fullName>
    </submittedName>
</protein>
<evidence type="ECO:0000256" key="3">
    <source>
        <dbReference type="RuleBase" id="RU000363"/>
    </source>
</evidence>
<dbReference type="PRINTS" id="PR00081">
    <property type="entry name" value="GDHRDH"/>
</dbReference>
<keyword evidence="5" id="KW-1185">Reference proteome</keyword>
<dbReference type="CDD" id="cd05374">
    <property type="entry name" value="17beta-HSD-like_SDR_c"/>
    <property type="match status" value="1"/>
</dbReference>
<sequence length="293" mass="31391">MTKASEVWLITGGSSGPNPSLALNCLERGIKVIATARNVSKATIAAPELEKRGGKWLELDVTQRSTQKIVRDVVVKEQVTCIVNSAGTCLLGAVEDISDEECQLQLETNLFGALRVIRGALPHFRERNSGIIINMSSGAGVIGRPGMGLYSASKFALEGVSEALYSELAPFNIKTLLVVLGTFRTPFANNVVYPKAAAEHTGGNGAVSAPYLRGAVNDTIDRVRPFSETAPGDPAKAAKMIVNMAFQEGDAKDVGNHLRLILGTDSMKVCRIKEAMFRENLDALEELAGRSDF</sequence>
<evidence type="ECO:0000313" key="5">
    <source>
        <dbReference type="Proteomes" id="UP000799439"/>
    </source>
</evidence>
<evidence type="ECO:0000256" key="1">
    <source>
        <dbReference type="ARBA" id="ARBA00006484"/>
    </source>
</evidence>
<dbReference type="Proteomes" id="UP000799439">
    <property type="component" value="Unassembled WGS sequence"/>
</dbReference>
<evidence type="ECO:0000256" key="2">
    <source>
        <dbReference type="ARBA" id="ARBA00023002"/>
    </source>
</evidence>
<comment type="similarity">
    <text evidence="1 3">Belongs to the short-chain dehydrogenases/reductases (SDR) family.</text>
</comment>
<dbReference type="SUPFAM" id="SSF51735">
    <property type="entry name" value="NAD(P)-binding Rossmann-fold domains"/>
    <property type="match status" value="1"/>
</dbReference>
<organism evidence="4 5">
    <name type="scientific">Myriangium duriaei CBS 260.36</name>
    <dbReference type="NCBI Taxonomy" id="1168546"/>
    <lineage>
        <taxon>Eukaryota</taxon>
        <taxon>Fungi</taxon>
        <taxon>Dikarya</taxon>
        <taxon>Ascomycota</taxon>
        <taxon>Pezizomycotina</taxon>
        <taxon>Dothideomycetes</taxon>
        <taxon>Dothideomycetidae</taxon>
        <taxon>Myriangiales</taxon>
        <taxon>Myriangiaceae</taxon>
        <taxon>Myriangium</taxon>
    </lineage>
</organism>
<dbReference type="EMBL" id="ML996091">
    <property type="protein sequence ID" value="KAF2149527.1"/>
    <property type="molecule type" value="Genomic_DNA"/>
</dbReference>
<accession>A0A9P4IT50</accession>
<keyword evidence="2" id="KW-0560">Oxidoreductase</keyword>
<dbReference type="PANTHER" id="PTHR43976:SF16">
    <property type="entry name" value="SHORT-CHAIN DEHYDROGENASE_REDUCTASE FAMILY PROTEIN"/>
    <property type="match status" value="1"/>
</dbReference>